<sequence length="247" mass="26230">MLARQVPSKTVAGCQKQRASVSRTRVAVLAQWSTRADATQERAAPHVLQRVAAAAAAAVVSSSMLLAGPALARLDPVNRPDLLPQGQVTSVIDVAGFLTPSEEKRIAAEVASLEADTGYKLRVLAQNYPETPGLAVREYWGVDANTIVFVADPTFANILNFNVGQGLDLEVPQSFWSRLAGKYGNKFYWQEKGEAAAITNAVSGAAAEVSAIDACLREPSGRSKCSQVQAEFGEQPSSGKFGKLLGQ</sequence>
<protein>
    <recommendedName>
        <fullName evidence="2">TPM domain-containing protein</fullName>
    </recommendedName>
</protein>
<proteinExistence type="predicted"/>
<organism evidence="3 4">
    <name type="scientific">Monoraphidium neglectum</name>
    <dbReference type="NCBI Taxonomy" id="145388"/>
    <lineage>
        <taxon>Eukaryota</taxon>
        <taxon>Viridiplantae</taxon>
        <taxon>Chlorophyta</taxon>
        <taxon>core chlorophytes</taxon>
        <taxon>Chlorophyceae</taxon>
        <taxon>CS clade</taxon>
        <taxon>Sphaeropleales</taxon>
        <taxon>Selenastraceae</taxon>
        <taxon>Monoraphidium</taxon>
    </lineage>
</organism>
<feature type="region of interest" description="Disordered" evidence="1">
    <location>
        <begin position="227"/>
        <end position="247"/>
    </location>
</feature>
<dbReference type="STRING" id="145388.A0A0D2MUJ2"/>
<evidence type="ECO:0000259" key="2">
    <source>
        <dbReference type="Pfam" id="PF04536"/>
    </source>
</evidence>
<dbReference type="GeneID" id="25734634"/>
<dbReference type="PANTHER" id="PTHR35514">
    <property type="entry name" value="THYLAKOID LUMENAL 15.0 KDA PROTEIN 2, CHLOROPLASTIC"/>
    <property type="match status" value="1"/>
</dbReference>
<dbReference type="EMBL" id="KK100401">
    <property type="protein sequence ID" value="KIZ06205.1"/>
    <property type="molecule type" value="Genomic_DNA"/>
</dbReference>
<dbReference type="PANTHER" id="PTHR35514:SF1">
    <property type="entry name" value="THYLAKOID LUMENAL 15.0 KDA PROTEIN 2, CHLOROPLASTIC"/>
    <property type="match status" value="1"/>
</dbReference>
<dbReference type="AlphaFoldDB" id="A0A0D2MUJ2"/>
<gene>
    <name evidence="3" type="ORF">MNEG_1756</name>
</gene>
<dbReference type="Proteomes" id="UP000054498">
    <property type="component" value="Unassembled WGS sequence"/>
</dbReference>
<dbReference type="Pfam" id="PF04536">
    <property type="entry name" value="TPM_phosphatase"/>
    <property type="match status" value="1"/>
</dbReference>
<feature type="domain" description="TPM" evidence="2">
    <location>
        <begin position="91"/>
        <end position="206"/>
    </location>
</feature>
<evidence type="ECO:0000313" key="4">
    <source>
        <dbReference type="Proteomes" id="UP000054498"/>
    </source>
</evidence>
<dbReference type="InterPro" id="IPR007621">
    <property type="entry name" value="TPM_dom"/>
</dbReference>
<dbReference type="RefSeq" id="XP_013905224.1">
    <property type="nucleotide sequence ID" value="XM_014049770.1"/>
</dbReference>
<evidence type="ECO:0000313" key="3">
    <source>
        <dbReference type="EMBL" id="KIZ06205.1"/>
    </source>
</evidence>
<name>A0A0D2MUJ2_9CHLO</name>
<accession>A0A0D2MUJ2</accession>
<dbReference type="OrthoDB" id="417797at2759"/>
<reference evidence="3 4" key="1">
    <citation type="journal article" date="2013" name="BMC Genomics">
        <title>Reconstruction of the lipid metabolism for the microalga Monoraphidium neglectum from its genome sequence reveals characteristics suitable for biofuel production.</title>
        <authorList>
            <person name="Bogen C."/>
            <person name="Al-Dilaimi A."/>
            <person name="Albersmeier A."/>
            <person name="Wichmann J."/>
            <person name="Grundmann M."/>
            <person name="Rupp O."/>
            <person name="Lauersen K.J."/>
            <person name="Blifernez-Klassen O."/>
            <person name="Kalinowski J."/>
            <person name="Goesmann A."/>
            <person name="Mussgnug J.H."/>
            <person name="Kruse O."/>
        </authorList>
    </citation>
    <scope>NUCLEOTIDE SEQUENCE [LARGE SCALE GENOMIC DNA]</scope>
    <source>
        <strain evidence="3 4">SAG 48.87</strain>
    </source>
</reference>
<dbReference type="KEGG" id="mng:MNEG_1756"/>
<dbReference type="Gene3D" id="3.10.310.50">
    <property type="match status" value="1"/>
</dbReference>
<evidence type="ECO:0000256" key="1">
    <source>
        <dbReference type="SAM" id="MobiDB-lite"/>
    </source>
</evidence>
<keyword evidence="4" id="KW-1185">Reference proteome</keyword>